<evidence type="ECO:0000313" key="2">
    <source>
        <dbReference type="EMBL" id="GAA0264647.1"/>
    </source>
</evidence>
<keyword evidence="3" id="KW-1185">Reference proteome</keyword>
<dbReference type="InterPro" id="IPR053146">
    <property type="entry name" value="QDO-like"/>
</dbReference>
<dbReference type="InterPro" id="IPR013096">
    <property type="entry name" value="Cupin_2"/>
</dbReference>
<protein>
    <submittedName>
        <fullName evidence="2">Cupin domain-containing protein</fullName>
    </submittedName>
</protein>
<evidence type="ECO:0000313" key="3">
    <source>
        <dbReference type="Proteomes" id="UP001500416"/>
    </source>
</evidence>
<dbReference type="PANTHER" id="PTHR36440">
    <property type="entry name" value="PUTATIVE (AFU_ORTHOLOGUE AFUA_8G07350)-RELATED"/>
    <property type="match status" value="1"/>
</dbReference>
<feature type="domain" description="Cupin type-2" evidence="1">
    <location>
        <begin position="48"/>
        <end position="117"/>
    </location>
</feature>
<dbReference type="Proteomes" id="UP001500416">
    <property type="component" value="Unassembled WGS sequence"/>
</dbReference>
<name>A0ABN0UXJ6_9PSEU</name>
<dbReference type="InterPro" id="IPR011051">
    <property type="entry name" value="RmlC_Cupin_sf"/>
</dbReference>
<dbReference type="Gene3D" id="2.60.120.10">
    <property type="entry name" value="Jelly Rolls"/>
    <property type="match status" value="1"/>
</dbReference>
<proteinExistence type="predicted"/>
<reference evidence="2 3" key="1">
    <citation type="journal article" date="2019" name="Int. J. Syst. Evol. Microbiol.">
        <title>The Global Catalogue of Microorganisms (GCM) 10K type strain sequencing project: providing services to taxonomists for standard genome sequencing and annotation.</title>
        <authorList>
            <consortium name="The Broad Institute Genomics Platform"/>
            <consortium name="The Broad Institute Genome Sequencing Center for Infectious Disease"/>
            <person name="Wu L."/>
            <person name="Ma J."/>
        </authorList>
    </citation>
    <scope>NUCLEOTIDE SEQUENCE [LARGE SCALE GENOMIC DNA]</scope>
    <source>
        <strain evidence="2 3">JCM 3380</strain>
    </source>
</reference>
<organism evidence="2 3">
    <name type="scientific">Saccharothrix mutabilis subsp. mutabilis</name>
    <dbReference type="NCBI Taxonomy" id="66855"/>
    <lineage>
        <taxon>Bacteria</taxon>
        <taxon>Bacillati</taxon>
        <taxon>Actinomycetota</taxon>
        <taxon>Actinomycetes</taxon>
        <taxon>Pseudonocardiales</taxon>
        <taxon>Pseudonocardiaceae</taxon>
        <taxon>Saccharothrix</taxon>
    </lineage>
</organism>
<dbReference type="InterPro" id="IPR014710">
    <property type="entry name" value="RmlC-like_jellyroll"/>
</dbReference>
<gene>
    <name evidence="2" type="ORF">GCM10010492_77040</name>
</gene>
<dbReference type="RefSeq" id="WP_343940527.1">
    <property type="nucleotide sequence ID" value="NZ_BAAABU010000041.1"/>
</dbReference>
<dbReference type="Pfam" id="PF07883">
    <property type="entry name" value="Cupin_2"/>
    <property type="match status" value="1"/>
</dbReference>
<dbReference type="PANTHER" id="PTHR36440:SF1">
    <property type="entry name" value="PUTATIVE (AFU_ORTHOLOGUE AFUA_8G07350)-RELATED"/>
    <property type="match status" value="1"/>
</dbReference>
<dbReference type="EMBL" id="BAAABU010000041">
    <property type="protein sequence ID" value="GAA0264647.1"/>
    <property type="molecule type" value="Genomic_DNA"/>
</dbReference>
<sequence>MSYYTGSTGEISALWRPVADVEAIDRPKSQARLVAPGSVTQGQFGLFEWNMKPRSGGPGAHFHRTFSESFYVISGTVRLFNGEKWVDATAGDFLYVPEGGVHAFRNDGDEAASMLILFAPGAPREAYFRELAEIGDSGRQLSAEEWTELYARHDQFMVDRG</sequence>
<comment type="caution">
    <text evidence="2">The sequence shown here is derived from an EMBL/GenBank/DDBJ whole genome shotgun (WGS) entry which is preliminary data.</text>
</comment>
<dbReference type="SUPFAM" id="SSF51182">
    <property type="entry name" value="RmlC-like cupins"/>
    <property type="match status" value="1"/>
</dbReference>
<accession>A0ABN0UXJ6</accession>
<evidence type="ECO:0000259" key="1">
    <source>
        <dbReference type="Pfam" id="PF07883"/>
    </source>
</evidence>